<evidence type="ECO:0000313" key="8">
    <source>
        <dbReference type="Proteomes" id="UP000494256"/>
    </source>
</evidence>
<dbReference type="Pfam" id="PF13873">
    <property type="entry name" value="Myb_DNA-bind_5"/>
    <property type="match status" value="1"/>
</dbReference>
<evidence type="ECO:0000256" key="5">
    <source>
        <dbReference type="ARBA" id="ARBA00025466"/>
    </source>
</evidence>
<dbReference type="AlphaFoldDB" id="A0A8S0YPM4"/>
<comment type="subunit">
    <text evidence="1">Self-associates forming complexes of several hundred monomers.</text>
</comment>
<name>A0A8S0YPM4_ARCPL</name>
<dbReference type="OrthoDB" id="6117944at2759"/>
<feature type="domain" description="Myb/SANT-like DNA-binding" evidence="6">
    <location>
        <begin position="5"/>
        <end position="78"/>
    </location>
</feature>
<evidence type="ECO:0000256" key="4">
    <source>
        <dbReference type="ARBA" id="ARBA00023163"/>
    </source>
</evidence>
<sequence>MLENKKSVTNKQLSLLLDEVEKNPTLSHEKILSGTERIHDAKWEKLVEKLNAVPNGAKRSIARWKTVLSNWKLTLKKQADSNENVDNPEVVDEMGKRLLRLVEEEELVRNVEVDLFLDFTDFSNPTEETENQEILHGPQLRILNRRSRLARISLGRGPYMNSQRTMNSLNTIYDNNVDRDNSPERKIMQMQLDRLHCVSQQLESHIQDVQNRIQAIKDMWHHECIEE</sequence>
<accession>A0A8S0YPM4</accession>
<evidence type="ECO:0000256" key="1">
    <source>
        <dbReference type="ARBA" id="ARBA00011764"/>
    </source>
</evidence>
<comment type="function">
    <text evidence="5">Involved in transvection phenomena (= synapsis-dependent gene expression), where the synaptic pairing of chromosomes carrying genes with which zeste interacts influences the expression of these genes. Zeste binds to DNA and stimulates transcription from a nearby promoter.</text>
</comment>
<evidence type="ECO:0000313" key="7">
    <source>
        <dbReference type="EMBL" id="CAB3221380.1"/>
    </source>
</evidence>
<organism evidence="7 8">
    <name type="scientific">Arctia plantaginis</name>
    <name type="common">Wood tiger moth</name>
    <name type="synonym">Phalaena plantaginis</name>
    <dbReference type="NCBI Taxonomy" id="874455"/>
    <lineage>
        <taxon>Eukaryota</taxon>
        <taxon>Metazoa</taxon>
        <taxon>Ecdysozoa</taxon>
        <taxon>Arthropoda</taxon>
        <taxon>Hexapoda</taxon>
        <taxon>Insecta</taxon>
        <taxon>Pterygota</taxon>
        <taxon>Neoptera</taxon>
        <taxon>Endopterygota</taxon>
        <taxon>Lepidoptera</taxon>
        <taxon>Glossata</taxon>
        <taxon>Ditrysia</taxon>
        <taxon>Noctuoidea</taxon>
        <taxon>Erebidae</taxon>
        <taxon>Arctiinae</taxon>
        <taxon>Arctia</taxon>
    </lineage>
</organism>
<dbReference type="EMBL" id="CADEBD010000045">
    <property type="protein sequence ID" value="CAB3221380.1"/>
    <property type="molecule type" value="Genomic_DNA"/>
</dbReference>
<protein>
    <recommendedName>
        <fullName evidence="2">Regulatory protein zeste</fullName>
    </recommendedName>
</protein>
<proteinExistence type="predicted"/>
<comment type="caution">
    <text evidence="7">The sequence shown here is derived from an EMBL/GenBank/DDBJ whole genome shotgun (WGS) entry which is preliminary data.</text>
</comment>
<evidence type="ECO:0000256" key="2">
    <source>
        <dbReference type="ARBA" id="ARBA00016807"/>
    </source>
</evidence>
<keyword evidence="4" id="KW-0804">Transcription</keyword>
<gene>
    <name evidence="7" type="ORF">APLA_LOCUS805</name>
</gene>
<dbReference type="InterPro" id="IPR028002">
    <property type="entry name" value="Myb_DNA-bind_5"/>
</dbReference>
<evidence type="ECO:0000259" key="6">
    <source>
        <dbReference type="Pfam" id="PF13873"/>
    </source>
</evidence>
<evidence type="ECO:0000256" key="3">
    <source>
        <dbReference type="ARBA" id="ARBA00023015"/>
    </source>
</evidence>
<reference evidence="7 8" key="1">
    <citation type="submission" date="2020-04" db="EMBL/GenBank/DDBJ databases">
        <authorList>
            <person name="Wallbank WR R."/>
            <person name="Pardo Diaz C."/>
            <person name="Kozak K."/>
            <person name="Martin S."/>
            <person name="Jiggins C."/>
            <person name="Moest M."/>
            <person name="Warren A I."/>
            <person name="Byers J.R.P. K."/>
            <person name="Montejo-Kovacevich G."/>
            <person name="Yen C E."/>
        </authorList>
    </citation>
    <scope>NUCLEOTIDE SEQUENCE [LARGE SCALE GENOMIC DNA]</scope>
</reference>
<dbReference type="Proteomes" id="UP000494256">
    <property type="component" value="Unassembled WGS sequence"/>
</dbReference>
<keyword evidence="3" id="KW-0805">Transcription regulation</keyword>